<name>X1PRL2_9ZZZZ</name>
<feature type="non-terminal residue" evidence="2">
    <location>
        <position position="57"/>
    </location>
</feature>
<gene>
    <name evidence="2" type="ORF">S06H3_54049</name>
</gene>
<evidence type="ECO:0000313" key="2">
    <source>
        <dbReference type="EMBL" id="GAI58902.1"/>
    </source>
</evidence>
<protein>
    <recommendedName>
        <fullName evidence="1">ChsH2 C-terminal OB-fold domain-containing protein</fullName>
    </recommendedName>
</protein>
<dbReference type="AlphaFoldDB" id="X1PRL2"/>
<accession>X1PRL2</accession>
<dbReference type="Pfam" id="PF01796">
    <property type="entry name" value="OB_ChsH2_C"/>
    <property type="match status" value="1"/>
</dbReference>
<feature type="domain" description="ChsH2 C-terminal OB-fold" evidence="1">
    <location>
        <begin position="16"/>
        <end position="55"/>
    </location>
</feature>
<sequence length="57" mass="6476">MILWLRYCSSQDVEEVTPSNRGKVWSYTVVYEGYRSLVGLTPPYAAAFIELPEGAYV</sequence>
<dbReference type="InterPro" id="IPR002878">
    <property type="entry name" value="ChsH2_C"/>
</dbReference>
<organism evidence="2">
    <name type="scientific">marine sediment metagenome</name>
    <dbReference type="NCBI Taxonomy" id="412755"/>
    <lineage>
        <taxon>unclassified sequences</taxon>
        <taxon>metagenomes</taxon>
        <taxon>ecological metagenomes</taxon>
    </lineage>
</organism>
<comment type="caution">
    <text evidence="2">The sequence shown here is derived from an EMBL/GenBank/DDBJ whole genome shotgun (WGS) entry which is preliminary data.</text>
</comment>
<dbReference type="InterPro" id="IPR012340">
    <property type="entry name" value="NA-bd_OB-fold"/>
</dbReference>
<dbReference type="SUPFAM" id="SSF50249">
    <property type="entry name" value="Nucleic acid-binding proteins"/>
    <property type="match status" value="1"/>
</dbReference>
<dbReference type="EMBL" id="BARV01034528">
    <property type="protein sequence ID" value="GAI58902.1"/>
    <property type="molecule type" value="Genomic_DNA"/>
</dbReference>
<evidence type="ECO:0000259" key="1">
    <source>
        <dbReference type="Pfam" id="PF01796"/>
    </source>
</evidence>
<proteinExistence type="predicted"/>
<reference evidence="2" key="1">
    <citation type="journal article" date="2014" name="Front. Microbiol.">
        <title>High frequency of phylogenetically diverse reductive dehalogenase-homologous genes in deep subseafloor sedimentary metagenomes.</title>
        <authorList>
            <person name="Kawai M."/>
            <person name="Futagami T."/>
            <person name="Toyoda A."/>
            <person name="Takaki Y."/>
            <person name="Nishi S."/>
            <person name="Hori S."/>
            <person name="Arai W."/>
            <person name="Tsubouchi T."/>
            <person name="Morono Y."/>
            <person name="Uchiyama I."/>
            <person name="Ito T."/>
            <person name="Fujiyama A."/>
            <person name="Inagaki F."/>
            <person name="Takami H."/>
        </authorList>
    </citation>
    <scope>NUCLEOTIDE SEQUENCE</scope>
    <source>
        <strain evidence="2">Expedition CK06-06</strain>
    </source>
</reference>